<keyword evidence="3" id="KW-1185">Reference proteome</keyword>
<dbReference type="AlphaFoldDB" id="A0A6C1E5H3"/>
<dbReference type="OrthoDB" id="4066853at2759"/>
<dbReference type="GO" id="GO:0005655">
    <property type="term" value="C:nucleolar ribonuclease P complex"/>
    <property type="evidence" value="ECO:0007669"/>
    <property type="project" value="TreeGrafter"/>
</dbReference>
<protein>
    <submittedName>
        <fullName evidence="2">Uncharacterized protein</fullName>
    </submittedName>
</protein>
<name>A0A6C1E5H3_SACPS</name>
<evidence type="ECO:0000256" key="1">
    <source>
        <dbReference type="SAM" id="MobiDB-lite"/>
    </source>
</evidence>
<reference evidence="2 3" key="1">
    <citation type="journal article" date="2019" name="BMC Genomics">
        <title>Chromosome level assembly and comparative genome analysis confirm lager-brewing yeasts originated from a single hybridization.</title>
        <authorList>
            <person name="Salazar A.N."/>
            <person name="Gorter de Vries A.R."/>
            <person name="van den Broek M."/>
            <person name="Brouwers N."/>
            <person name="de la Torre Cortes P."/>
            <person name="Kuijpers N.G.A."/>
            <person name="Daran J.G."/>
            <person name="Abeel T."/>
        </authorList>
    </citation>
    <scope>NUCLEOTIDE SEQUENCE [LARGE SCALE GENOMIC DNA]</scope>
    <source>
        <strain evidence="2 3">CBS 1483</strain>
    </source>
</reference>
<feature type="region of interest" description="Disordered" evidence="1">
    <location>
        <begin position="126"/>
        <end position="202"/>
    </location>
</feature>
<proteinExistence type="predicted"/>
<dbReference type="EMBL" id="CP048999">
    <property type="protein sequence ID" value="QID83784.1"/>
    <property type="molecule type" value="Genomic_DNA"/>
</dbReference>
<accession>A0A6C1E5H3</accession>
<dbReference type="PANTHER" id="PTHR14742:SF3">
    <property type="entry name" value="RIBONUCLEASE MRP PROTEIN SUBUNIT SNM1"/>
    <property type="match status" value="1"/>
</dbReference>
<dbReference type="Pfam" id="PF04032">
    <property type="entry name" value="Rpr2"/>
    <property type="match status" value="1"/>
</dbReference>
<dbReference type="PANTHER" id="PTHR14742">
    <property type="entry name" value="RIBONUCLEASE P SUBUNIT P21"/>
    <property type="match status" value="1"/>
</dbReference>
<dbReference type="GO" id="GO:0008033">
    <property type="term" value="P:tRNA processing"/>
    <property type="evidence" value="ECO:0007669"/>
    <property type="project" value="TreeGrafter"/>
</dbReference>
<organism evidence="2 3">
    <name type="scientific">Saccharomyces pastorianus</name>
    <name type="common">Lager yeast</name>
    <name type="synonym">Saccharomyces cerevisiae x Saccharomyces eubayanus</name>
    <dbReference type="NCBI Taxonomy" id="27292"/>
    <lineage>
        <taxon>Eukaryota</taxon>
        <taxon>Fungi</taxon>
        <taxon>Dikarya</taxon>
        <taxon>Ascomycota</taxon>
        <taxon>Saccharomycotina</taxon>
        <taxon>Saccharomycetes</taxon>
        <taxon>Saccharomycetales</taxon>
        <taxon>Saccharomycetaceae</taxon>
        <taxon>Saccharomyces</taxon>
    </lineage>
</organism>
<dbReference type="Proteomes" id="UP000501346">
    <property type="component" value="Chromosome SeII-SeIV"/>
</dbReference>
<dbReference type="InterPro" id="IPR007175">
    <property type="entry name" value="Rpr2/Snm1/Rpp21"/>
</dbReference>
<sequence length="202" mass="22967">MNRDQTVKYQERNLRQKYNMLHALPALKSKALSGLYYRNFHNSVKRYQVVLPEQLISGKFCPHCGCVYVPNFNATLQATTSTELDDSAKLNNEGRQTSKNCIEVRCLNCKVCEQFDWKTELAGQAVEGEPNPMTNGISARKIPQETEKLQKSNTKNKGSSGKDRSKKRKLTSLTNLLSKKNQEKNQKKNISSSLSLESFMKN</sequence>
<evidence type="ECO:0000313" key="2">
    <source>
        <dbReference type="EMBL" id="QID83784.1"/>
    </source>
</evidence>
<evidence type="ECO:0000313" key="3">
    <source>
        <dbReference type="Proteomes" id="UP000501346"/>
    </source>
</evidence>
<gene>
    <name evidence="2" type="ORF">GRS66_006262</name>
</gene>